<dbReference type="OrthoDB" id="9761531at2"/>
<protein>
    <submittedName>
        <fullName evidence="2">Glyoxylase, beta-lactamase superfamily II</fullName>
    </submittedName>
</protein>
<dbReference type="InterPro" id="IPR036388">
    <property type="entry name" value="WH-like_DNA-bd_sf"/>
</dbReference>
<feature type="domain" description="Metallo-beta-lactamase" evidence="1">
    <location>
        <begin position="23"/>
        <end position="227"/>
    </location>
</feature>
<dbReference type="InterPro" id="IPR050662">
    <property type="entry name" value="Sec-metab_biosynth-thioest"/>
</dbReference>
<sequence>MCQEIRPNLFRIEIPLPKNPLKALNSYVIKGPERNLIIDTGMNREECLKAMQAGLIELSVNLNVTDFFITHLHADHLGLVANLASSTSKIYFNGPDAELIKFPSWEEEKHFAKIFGFPEDELEAAIAMHPGFKYGNTKKVDFEILKQDDVLSIGDYSFKCIETPGHSPGHMCLYDSSKKILVSGDHILSNITPNISLWGDDWDPLGVYLKSLDKVSILDVELVLPGHRALITSCRERIQELKLHHQERVDEILAILSRGNLNGYQVAAQMTWDMTYESWEMFPVTQKWFATGEAIAHLKYLEGKGKVRRETQQGKLVYTLAK</sequence>
<dbReference type="InterPro" id="IPR001279">
    <property type="entry name" value="Metallo-B-lactamas"/>
</dbReference>
<dbReference type="PANTHER" id="PTHR23131:SF4">
    <property type="entry name" value="METALLO-BETA-LACTAMASE SUPERFAMILY POTEIN"/>
    <property type="match status" value="1"/>
</dbReference>
<dbReference type="InterPro" id="IPR036866">
    <property type="entry name" value="RibonucZ/Hydroxyglut_hydro"/>
</dbReference>
<evidence type="ECO:0000313" key="2">
    <source>
        <dbReference type="EMBL" id="SDH84114.1"/>
    </source>
</evidence>
<keyword evidence="3" id="KW-1185">Reference proteome</keyword>
<name>A0A1G8FPU1_9FIRM</name>
<accession>A0A1G8FPU1</accession>
<proteinExistence type="predicted"/>
<dbReference type="SUPFAM" id="SSF56281">
    <property type="entry name" value="Metallo-hydrolase/oxidoreductase"/>
    <property type="match status" value="1"/>
</dbReference>
<evidence type="ECO:0000259" key="1">
    <source>
        <dbReference type="SMART" id="SM00849"/>
    </source>
</evidence>
<dbReference type="STRING" id="1121419.SAMN05443529_12036"/>
<organism evidence="2 3">
    <name type="scientific">Desulfosporosinus hippei DSM 8344</name>
    <dbReference type="NCBI Taxonomy" id="1121419"/>
    <lineage>
        <taxon>Bacteria</taxon>
        <taxon>Bacillati</taxon>
        <taxon>Bacillota</taxon>
        <taxon>Clostridia</taxon>
        <taxon>Eubacteriales</taxon>
        <taxon>Desulfitobacteriaceae</taxon>
        <taxon>Desulfosporosinus</taxon>
    </lineage>
</organism>
<dbReference type="SMART" id="SM00849">
    <property type="entry name" value="Lactamase_B"/>
    <property type="match status" value="1"/>
</dbReference>
<dbReference type="Pfam" id="PF00753">
    <property type="entry name" value="Lactamase_B"/>
    <property type="match status" value="1"/>
</dbReference>
<reference evidence="3" key="1">
    <citation type="submission" date="2016-10" db="EMBL/GenBank/DDBJ databases">
        <authorList>
            <person name="Varghese N."/>
            <person name="Submissions S."/>
        </authorList>
    </citation>
    <scope>NUCLEOTIDE SEQUENCE [LARGE SCALE GENOMIC DNA]</scope>
    <source>
        <strain evidence="3">DSM 8344</strain>
    </source>
</reference>
<dbReference type="Gene3D" id="1.10.10.10">
    <property type="entry name" value="Winged helix-like DNA-binding domain superfamily/Winged helix DNA-binding domain"/>
    <property type="match status" value="1"/>
</dbReference>
<dbReference type="Gene3D" id="3.60.15.10">
    <property type="entry name" value="Ribonuclease Z/Hydroxyacylglutathione hydrolase-like"/>
    <property type="match status" value="1"/>
</dbReference>
<dbReference type="Proteomes" id="UP000198656">
    <property type="component" value="Unassembled WGS sequence"/>
</dbReference>
<evidence type="ECO:0000313" key="3">
    <source>
        <dbReference type="Proteomes" id="UP000198656"/>
    </source>
</evidence>
<dbReference type="PANTHER" id="PTHR23131">
    <property type="entry name" value="ENDORIBONUCLEASE LACTB2"/>
    <property type="match status" value="1"/>
</dbReference>
<dbReference type="CDD" id="cd07725">
    <property type="entry name" value="TTHA1429-like_MBL-fold"/>
    <property type="match status" value="1"/>
</dbReference>
<dbReference type="AlphaFoldDB" id="A0A1G8FPU1"/>
<gene>
    <name evidence="2" type="ORF">SAMN05443529_12036</name>
</gene>
<dbReference type="EMBL" id="FNCP01000020">
    <property type="protein sequence ID" value="SDH84114.1"/>
    <property type="molecule type" value="Genomic_DNA"/>
</dbReference>